<dbReference type="EC" id="4.1.1.36" evidence="3"/>
<evidence type="ECO:0000259" key="5">
    <source>
        <dbReference type="Pfam" id="PF02441"/>
    </source>
</evidence>
<comment type="similarity">
    <text evidence="3 4">In the C-terminal section; belongs to the PPC synthetase family.</text>
</comment>
<organism evidence="7 8">
    <name type="scientific">Moraxella oculi</name>
    <dbReference type="NCBI Taxonomy" id="2940516"/>
    <lineage>
        <taxon>Bacteria</taxon>
        <taxon>Pseudomonadati</taxon>
        <taxon>Pseudomonadota</taxon>
        <taxon>Gammaproteobacteria</taxon>
        <taxon>Moraxellales</taxon>
        <taxon>Moraxellaceae</taxon>
        <taxon>Moraxella</taxon>
    </lineage>
</organism>
<feature type="region of interest" description="Phosphopantothenoylcysteine decarboxylase" evidence="3">
    <location>
        <begin position="1"/>
        <end position="198"/>
    </location>
</feature>
<keyword evidence="3" id="KW-0460">Magnesium</keyword>
<reference evidence="7 8" key="1">
    <citation type="submission" date="2024-11" db="EMBL/GenBank/DDBJ databases">
        <title>First Report of Moraxella oculi in Brazil in an Infectious Bovine Keratoconjunctivitis Outbreak.</title>
        <authorList>
            <person name="Carvalho C.V."/>
            <person name="Domingues R."/>
            <person name="Coutinho C."/>
            <person name="Honorio N.T.B.S."/>
            <person name="Faza D.R.L.R."/>
            <person name="Carvalho W.A."/>
            <person name="Machado A.B.F."/>
            <person name="Martins M.F."/>
            <person name="Gaspar E.B."/>
        </authorList>
    </citation>
    <scope>NUCLEOTIDE SEQUENCE [LARGE SCALE GENOMIC DNA]</scope>
    <source>
        <strain evidence="7 8">2117LE</strain>
    </source>
</reference>
<comment type="cofactor">
    <cofactor evidence="3">
        <name>Mg(2+)</name>
        <dbReference type="ChEBI" id="CHEBI:18420"/>
    </cofactor>
</comment>
<gene>
    <name evidence="3 7" type="primary">coaBC</name>
    <name evidence="7" type="ORF">ACJHVH_02370</name>
</gene>
<dbReference type="InterPro" id="IPR036551">
    <property type="entry name" value="Flavin_trans-like"/>
</dbReference>
<dbReference type="RefSeq" id="WP_407068632.1">
    <property type="nucleotide sequence ID" value="NZ_JBJJXE010000002.1"/>
</dbReference>
<dbReference type="InterPro" id="IPR003382">
    <property type="entry name" value="Flavoprotein"/>
</dbReference>
<comment type="caution">
    <text evidence="7">The sequence shown here is derived from an EMBL/GenBank/DDBJ whole genome shotgun (WGS) entry which is preliminary data.</text>
</comment>
<dbReference type="PANTHER" id="PTHR14359">
    <property type="entry name" value="HOMO-OLIGOMERIC FLAVIN CONTAINING CYS DECARBOXYLASE FAMILY"/>
    <property type="match status" value="1"/>
</dbReference>
<feature type="domain" description="Flavoprotein" evidence="5">
    <location>
        <begin position="12"/>
        <end position="182"/>
    </location>
</feature>
<dbReference type="InterPro" id="IPR005252">
    <property type="entry name" value="CoaBC"/>
</dbReference>
<dbReference type="GO" id="GO:0004633">
    <property type="term" value="F:phosphopantothenoylcysteine decarboxylase activity"/>
    <property type="evidence" value="ECO:0007669"/>
    <property type="project" value="UniProtKB-EC"/>
</dbReference>
<feature type="binding site" evidence="3">
    <location>
        <position position="334"/>
    </location>
    <ligand>
        <name>CTP</name>
        <dbReference type="ChEBI" id="CHEBI:37563"/>
    </ligand>
</feature>
<keyword evidence="3" id="KW-0511">Multifunctional enzyme</keyword>
<dbReference type="InterPro" id="IPR035929">
    <property type="entry name" value="CoaB-like_sf"/>
</dbReference>
<evidence type="ECO:0000256" key="1">
    <source>
        <dbReference type="ARBA" id="ARBA00022793"/>
    </source>
</evidence>
<feature type="active site" description="Proton donor" evidence="3">
    <location>
        <position position="163"/>
    </location>
</feature>
<keyword evidence="3 4" id="KW-0285">Flavoprotein</keyword>
<dbReference type="EMBL" id="JBJJXE010000002">
    <property type="protein sequence ID" value="MFL1731850.1"/>
    <property type="molecule type" value="Genomic_DNA"/>
</dbReference>
<feature type="binding site" evidence="3">
    <location>
        <position position="298"/>
    </location>
    <ligand>
        <name>CTP</name>
        <dbReference type="ChEBI" id="CHEBI:37563"/>
    </ligand>
</feature>
<comment type="catalytic activity">
    <reaction evidence="3 4">
        <text>(R)-4'-phosphopantothenate + L-cysteine + CTP = N-[(R)-4-phosphopantothenoyl]-L-cysteine + CMP + diphosphate + H(+)</text>
        <dbReference type="Rhea" id="RHEA:19397"/>
        <dbReference type="ChEBI" id="CHEBI:10986"/>
        <dbReference type="ChEBI" id="CHEBI:15378"/>
        <dbReference type="ChEBI" id="CHEBI:33019"/>
        <dbReference type="ChEBI" id="CHEBI:35235"/>
        <dbReference type="ChEBI" id="CHEBI:37563"/>
        <dbReference type="ChEBI" id="CHEBI:59458"/>
        <dbReference type="ChEBI" id="CHEBI:60377"/>
        <dbReference type="EC" id="6.3.2.5"/>
    </reaction>
</comment>
<dbReference type="NCBIfam" id="TIGR00521">
    <property type="entry name" value="coaBC_dfp"/>
    <property type="match status" value="1"/>
</dbReference>
<comment type="catalytic activity">
    <reaction evidence="3 4">
        <text>N-[(R)-4-phosphopantothenoyl]-L-cysteine + H(+) = (R)-4'-phosphopantetheine + CO2</text>
        <dbReference type="Rhea" id="RHEA:16793"/>
        <dbReference type="ChEBI" id="CHEBI:15378"/>
        <dbReference type="ChEBI" id="CHEBI:16526"/>
        <dbReference type="ChEBI" id="CHEBI:59458"/>
        <dbReference type="ChEBI" id="CHEBI:61723"/>
        <dbReference type="EC" id="4.1.1.36"/>
    </reaction>
</comment>
<protein>
    <recommendedName>
        <fullName evidence="3">Coenzyme A biosynthesis bifunctional protein CoaBC</fullName>
    </recommendedName>
    <alternativeName>
        <fullName evidence="3">DNA/pantothenate metabolism flavoprotein</fullName>
    </alternativeName>
    <alternativeName>
        <fullName evidence="3">Phosphopantothenoylcysteine synthetase/decarboxylase</fullName>
        <shortName evidence="3">PPCS-PPCDC</shortName>
    </alternativeName>
    <domain>
        <recommendedName>
            <fullName evidence="3">Phosphopantothenoylcysteine decarboxylase</fullName>
            <shortName evidence="3">PPC decarboxylase</shortName>
            <shortName evidence="3">PPC-DC</shortName>
            <ecNumber evidence="3">4.1.1.36</ecNumber>
        </recommendedName>
        <alternativeName>
            <fullName evidence="3">CoaC</fullName>
        </alternativeName>
    </domain>
    <domain>
        <recommendedName>
            <fullName evidence="3">Phosphopantothenate--cysteine ligase</fullName>
            <ecNumber evidence="3">6.3.2.5</ecNumber>
        </recommendedName>
        <alternativeName>
            <fullName evidence="3">CoaB</fullName>
        </alternativeName>
        <alternativeName>
            <fullName evidence="3">Phosphopantothenoylcysteine synthetase</fullName>
            <shortName evidence="3">PPC synthetase</shortName>
            <shortName evidence="3">PPC-S</shortName>
        </alternativeName>
    </domain>
</protein>
<dbReference type="Pfam" id="PF02441">
    <property type="entry name" value="Flavoprotein"/>
    <property type="match status" value="1"/>
</dbReference>
<feature type="binding site" evidence="3">
    <location>
        <position position="348"/>
    </location>
    <ligand>
        <name>CTP</name>
        <dbReference type="ChEBI" id="CHEBI:37563"/>
    </ligand>
</feature>
<dbReference type="Gene3D" id="3.40.50.1950">
    <property type="entry name" value="Flavin prenyltransferase-like"/>
    <property type="match status" value="1"/>
</dbReference>
<evidence type="ECO:0000256" key="2">
    <source>
        <dbReference type="ARBA" id="ARBA00023239"/>
    </source>
</evidence>
<evidence type="ECO:0000256" key="3">
    <source>
        <dbReference type="HAMAP-Rule" id="MF_02225"/>
    </source>
</evidence>
<dbReference type="InterPro" id="IPR007085">
    <property type="entry name" value="DNA/pantothenate-metab_flavo_C"/>
</dbReference>
<dbReference type="SUPFAM" id="SSF102645">
    <property type="entry name" value="CoaB-like"/>
    <property type="match status" value="1"/>
</dbReference>
<dbReference type="GO" id="GO:0004632">
    <property type="term" value="F:phosphopantothenate--cysteine ligase activity"/>
    <property type="evidence" value="ECO:0007669"/>
    <property type="project" value="UniProtKB-EC"/>
</dbReference>
<comment type="cofactor">
    <cofactor evidence="3">
        <name>FMN</name>
        <dbReference type="ChEBI" id="CHEBI:58210"/>
    </cofactor>
    <text evidence="3">Binds 1 FMN per subunit.</text>
</comment>
<proteinExistence type="inferred from homology"/>
<feature type="binding site" evidence="3">
    <location>
        <position position="352"/>
    </location>
    <ligand>
        <name>CTP</name>
        <dbReference type="ChEBI" id="CHEBI:37563"/>
    </ligand>
</feature>
<feature type="binding site" evidence="3">
    <location>
        <position position="288"/>
    </location>
    <ligand>
        <name>CTP</name>
        <dbReference type="ChEBI" id="CHEBI:37563"/>
    </ligand>
</feature>
<evidence type="ECO:0000256" key="4">
    <source>
        <dbReference type="RuleBase" id="RU364078"/>
    </source>
</evidence>
<evidence type="ECO:0000259" key="6">
    <source>
        <dbReference type="Pfam" id="PF04127"/>
    </source>
</evidence>
<keyword evidence="2 3" id="KW-0456">Lyase</keyword>
<dbReference type="SUPFAM" id="SSF52507">
    <property type="entry name" value="Homo-oligomeric flavin-containing Cys decarboxylases, HFCD"/>
    <property type="match status" value="1"/>
</dbReference>
<accession>A0ABW8U9A4</accession>
<keyword evidence="3 4" id="KW-0436">Ligase</keyword>
<comment type="function">
    <text evidence="3">Catalyzes two sequential steps in the biosynthesis of coenzyme A. In the first step cysteine is conjugated to 4'-phosphopantothenate to form 4-phosphopantothenoylcysteine. In the second step the latter compound is decarboxylated to form 4'-phosphopantotheine.</text>
</comment>
<dbReference type="Gene3D" id="3.40.50.10300">
    <property type="entry name" value="CoaB-like"/>
    <property type="match status" value="1"/>
</dbReference>
<comment type="similarity">
    <text evidence="3 4">In the N-terminal section; belongs to the HFCD (homo-oligomeric flavin containing Cys decarboxylase) superfamily.</text>
</comment>
<dbReference type="Pfam" id="PF04127">
    <property type="entry name" value="DFP"/>
    <property type="match status" value="1"/>
</dbReference>
<comment type="caution">
    <text evidence="3">Lacks conserved residue(s) required for the propagation of feature annotation.</text>
</comment>
<dbReference type="Proteomes" id="UP001624684">
    <property type="component" value="Unassembled WGS sequence"/>
</dbReference>
<evidence type="ECO:0000313" key="8">
    <source>
        <dbReference type="Proteomes" id="UP001624684"/>
    </source>
</evidence>
<keyword evidence="3 4" id="KW-0288">FMN</keyword>
<keyword evidence="3" id="KW-0479">Metal-binding</keyword>
<keyword evidence="8" id="KW-1185">Reference proteome</keyword>
<sequence>MNMPILATPSPKVLLALTGGIACYKSAILARLLIKAGCQVRVMMTPAACQFITPLSLQALTGNEVHTELLDAHSERGMGHIELAKWADLVVLAPASANTIGKLANGLADNLVATALLATTAPVWLYPAMNQAMWHKTQVQENVDRLTRLGYKVVMPAGGEQACGDVGVGRLPEPESICDEIVGFFNRQNTVQSLAGKTVVITAGATLEPIDPVRYLSNHSTGKMGYALASACVNAGAKVSIVAGQKVNLPTPIGATKITIITADEMLAACQQACQQADIFIATAAVADFKVKHAATQKLKKTTDNDLLTLELIKNPDILATISQTYPHLLTVGFAAETNAVEDYAKGKLVAKNLDMIACNDVSDQSIGFGSDHNAMTVFFADKYAKSKVVLNKASKHDIARQLVTQIGAILAY</sequence>
<comment type="function">
    <text evidence="4">Catalyzes two steps in the biosynthesis of coenzyme A. In the first step cysteine is conjugated to 4'-phosphopantothenate to form 4-phosphopantothenoylcysteine, in the latter compound is decarboxylated to form 4'-phosphopantotheine.</text>
</comment>
<keyword evidence="1 3" id="KW-0210">Decarboxylase</keyword>
<evidence type="ECO:0000313" key="7">
    <source>
        <dbReference type="EMBL" id="MFL1731850.1"/>
    </source>
</evidence>
<comment type="pathway">
    <text evidence="3 4">Cofactor biosynthesis; coenzyme A biosynthesis; CoA from (R)-pantothenate: step 3/5.</text>
</comment>
<feature type="binding site" evidence="3">
    <location>
        <begin position="316"/>
        <end position="319"/>
    </location>
    <ligand>
        <name>CTP</name>
        <dbReference type="ChEBI" id="CHEBI:37563"/>
    </ligand>
</feature>
<dbReference type="EC" id="6.3.2.5" evidence="3"/>
<comment type="pathway">
    <text evidence="3 4">Cofactor biosynthesis; coenzyme A biosynthesis; CoA from (R)-pantothenate: step 2/5.</text>
</comment>
<name>A0ABW8U9A4_9GAMM</name>
<feature type="region of interest" description="Phosphopantothenate--cysteine ligase" evidence="3">
    <location>
        <begin position="199"/>
        <end position="413"/>
    </location>
</feature>
<feature type="domain" description="DNA/pantothenate metabolism flavoprotein C-terminal" evidence="6">
    <location>
        <begin position="194"/>
        <end position="408"/>
    </location>
</feature>
<dbReference type="HAMAP" id="MF_02225">
    <property type="entry name" value="CoaBC"/>
    <property type="match status" value="1"/>
</dbReference>
<dbReference type="PANTHER" id="PTHR14359:SF6">
    <property type="entry name" value="PHOSPHOPANTOTHENOYLCYSTEINE DECARBOXYLASE"/>
    <property type="match status" value="1"/>
</dbReference>